<keyword evidence="2" id="KW-0472">Membrane</keyword>
<dbReference type="EMBL" id="JAGKQQ010000001">
    <property type="protein sequence ID" value="MBP3956558.1"/>
    <property type="molecule type" value="Genomic_DNA"/>
</dbReference>
<evidence type="ECO:0000256" key="2">
    <source>
        <dbReference type="SAM" id="Phobius"/>
    </source>
</evidence>
<dbReference type="PANTHER" id="PTHR43317:SF1">
    <property type="entry name" value="THERMOSPERMINE SYNTHASE ACAULIS5"/>
    <property type="match status" value="1"/>
</dbReference>
<dbReference type="Gene3D" id="3.40.50.150">
    <property type="entry name" value="Vaccinia Virus protein VP39"/>
    <property type="match status" value="1"/>
</dbReference>
<dbReference type="InterPro" id="IPR029063">
    <property type="entry name" value="SAM-dependent_MTases_sf"/>
</dbReference>
<feature type="transmembrane region" description="Helical" evidence="2">
    <location>
        <begin position="36"/>
        <end position="56"/>
    </location>
</feature>
<feature type="transmembrane region" description="Helical" evidence="2">
    <location>
        <begin position="458"/>
        <end position="476"/>
    </location>
</feature>
<protein>
    <submittedName>
        <fullName evidence="3">Spermidine synthase</fullName>
    </submittedName>
</protein>
<keyword evidence="2" id="KW-1133">Transmembrane helix</keyword>
<evidence type="ECO:0000313" key="4">
    <source>
        <dbReference type="Proteomes" id="UP000676565"/>
    </source>
</evidence>
<keyword evidence="1" id="KW-0620">Polyamine biosynthesis</keyword>
<feature type="transmembrane region" description="Helical" evidence="2">
    <location>
        <begin position="319"/>
        <end position="340"/>
    </location>
</feature>
<feature type="transmembrane region" description="Helical" evidence="2">
    <location>
        <begin position="412"/>
        <end position="432"/>
    </location>
</feature>
<dbReference type="Proteomes" id="UP000676565">
    <property type="component" value="Unassembled WGS sequence"/>
</dbReference>
<keyword evidence="4" id="KW-1185">Reference proteome</keyword>
<organism evidence="3 4">
    <name type="scientific">Gemmata palustris</name>
    <dbReference type="NCBI Taxonomy" id="2822762"/>
    <lineage>
        <taxon>Bacteria</taxon>
        <taxon>Pseudomonadati</taxon>
        <taxon>Planctomycetota</taxon>
        <taxon>Planctomycetia</taxon>
        <taxon>Gemmatales</taxon>
        <taxon>Gemmataceae</taxon>
        <taxon>Gemmata</taxon>
    </lineage>
</organism>
<comment type="caution">
    <text evidence="3">The sequence shown here is derived from an EMBL/GenBank/DDBJ whole genome shotgun (WGS) entry which is preliminary data.</text>
</comment>
<gene>
    <name evidence="3" type="ORF">J8F10_14860</name>
</gene>
<feature type="transmembrane region" description="Helical" evidence="2">
    <location>
        <begin position="293"/>
        <end position="313"/>
    </location>
</feature>
<feature type="transmembrane region" description="Helical" evidence="2">
    <location>
        <begin position="111"/>
        <end position="140"/>
    </location>
</feature>
<feature type="transmembrane region" description="Helical" evidence="2">
    <location>
        <begin position="267"/>
        <end position="286"/>
    </location>
</feature>
<dbReference type="SUPFAM" id="SSF53335">
    <property type="entry name" value="S-adenosyl-L-methionine-dependent methyltransferases"/>
    <property type="match status" value="1"/>
</dbReference>
<keyword evidence="2" id="KW-0812">Transmembrane</keyword>
<evidence type="ECO:0000313" key="3">
    <source>
        <dbReference type="EMBL" id="MBP3956558.1"/>
    </source>
</evidence>
<evidence type="ECO:0000256" key="1">
    <source>
        <dbReference type="ARBA" id="ARBA00023115"/>
    </source>
</evidence>
<name>A0ABS5BS84_9BACT</name>
<dbReference type="NCBIfam" id="NF037959">
    <property type="entry name" value="MFS_SpdSyn"/>
    <property type="match status" value="1"/>
</dbReference>
<feature type="transmembrane region" description="Helical" evidence="2">
    <location>
        <begin position="242"/>
        <end position="261"/>
    </location>
</feature>
<feature type="transmembrane region" description="Helical" evidence="2">
    <location>
        <begin position="352"/>
        <end position="378"/>
    </location>
</feature>
<accession>A0ABS5BS84</accession>
<dbReference type="PANTHER" id="PTHR43317">
    <property type="entry name" value="THERMOSPERMINE SYNTHASE ACAULIS5"/>
    <property type="match status" value="1"/>
</dbReference>
<sequence length="914" mass="100569">MPLLFAVTMFVSASLLFMVQPMVAKAVLPLLGGSPAVWNGCMVFFQALLLLGYLYADRLTRRTSTSEQWAIHLVVLALPVIAFVLAALFSSKHTPIAVIEALAPNEGSSPIVSVLAILTVAIGIPFFVCSTTATLLQKWFTYTGHPSARDPYFLYAASNFGSLISLLGYPFFIEPYMAQGAQTWFWAVGFIALAGLIALCGKAAANPLGVPPTAKIVEKPAAPVTARAAGEPPPSWARMAKWTALAFVPSSLMLGVTFHMTTDIASIPLLWVGPLALYLVTFIIAFSRVPAWFRILIGNLAPVMILLLVFLLISGVNPGVGLSLLLHLLTFFAAALMCHYELARDRPSPQHLTTYFLVMSFGGVLGGIFNSLLAPILFTDDYEYKLVLIVSCLMVPRLAAEEEGDPNYSTRRTGLILDIVIPGLVALAFWQLQKAGGFQTYVNAVRGLARSLEISDNTIHVIFSFALPVMVCFFFVDRPLRFALCVGAILGISVARENNRDVVRTERSFFGILKIDKEETYFESSFKDPDGKPIYGGGFEYLRLVHGTTLHGTQAKKLSNRPKDLLFMSTLDPWNNIAVTGTLTNFNMREEPLTYYHRTGPVGAIFSELRTRKGGADARSHVAMVGLGTGSVSCYAVKGQKLTFYEIDPAVKRLVADTDEYFTYVTDARTRGAELDFRLGDARLKLKEDVDRKYSLLLVDAFSSDSIPVHLLTTEAVQLYLDRLTDDGILALHISNKYVKLEPVVAAIAEKHNLVARVWADDAEGRPGKTGSSWVVLARKTEDLGDRIGSPLAELVDTYGSGAQLVRVLRVIYPELGPILDRSPLKQQDVVLEYLDKRTDAQSQQYAALVRKHTAFATTMTVLQEETGFGFRSVELNPDVPAWTDDFADVMRVMMIPELQAVRKFFGLKTPVER</sequence>
<feature type="transmembrane region" description="Helical" evidence="2">
    <location>
        <begin position="184"/>
        <end position="205"/>
    </location>
</feature>
<feature type="transmembrane region" description="Helical" evidence="2">
    <location>
        <begin position="68"/>
        <end position="91"/>
    </location>
</feature>
<dbReference type="CDD" id="cd06174">
    <property type="entry name" value="MFS"/>
    <property type="match status" value="1"/>
</dbReference>
<dbReference type="RefSeq" id="WP_210654793.1">
    <property type="nucleotide sequence ID" value="NZ_JAGKQQ010000001.1"/>
</dbReference>
<reference evidence="3 4" key="1">
    <citation type="submission" date="2021-04" db="EMBL/GenBank/DDBJ databases">
        <authorList>
            <person name="Ivanova A."/>
        </authorList>
    </citation>
    <scope>NUCLEOTIDE SEQUENCE [LARGE SCALE GENOMIC DNA]</scope>
    <source>
        <strain evidence="3 4">G18</strain>
    </source>
</reference>
<proteinExistence type="predicted"/>
<feature type="transmembrane region" description="Helical" evidence="2">
    <location>
        <begin position="152"/>
        <end position="172"/>
    </location>
</feature>